<protein>
    <submittedName>
        <fullName evidence="1">Uncharacterized protein</fullName>
    </submittedName>
</protein>
<sequence>METKEQLIKTIKEWVKMDNEIRTLSKELSTRKNDKKKISTKLMETMKTHNIDCFDLNDGQICYTKKNIKKPITKKVLMGILSTYYNGDITKAVELNNYIIDNREEVVKETIERKITTNNK</sequence>
<evidence type="ECO:0000313" key="1">
    <source>
        <dbReference type="EMBL" id="QHT77700.1"/>
    </source>
</evidence>
<dbReference type="EMBL" id="MN739920">
    <property type="protein sequence ID" value="QHT77700.1"/>
    <property type="molecule type" value="Genomic_DNA"/>
</dbReference>
<reference evidence="1" key="1">
    <citation type="journal article" date="2020" name="Nature">
        <title>Giant virus diversity and host interactions through global metagenomics.</title>
        <authorList>
            <person name="Schulz F."/>
            <person name="Roux S."/>
            <person name="Paez-Espino D."/>
            <person name="Jungbluth S."/>
            <person name="Walsh D.A."/>
            <person name="Denef V.J."/>
            <person name="McMahon K.D."/>
            <person name="Konstantinidis K.T."/>
            <person name="Eloe-Fadrosh E.A."/>
            <person name="Kyrpides N.C."/>
            <person name="Woyke T."/>
        </authorList>
    </citation>
    <scope>NUCLEOTIDE SEQUENCE</scope>
    <source>
        <strain evidence="1">GVMAG-M-3300023179-90</strain>
    </source>
</reference>
<organism evidence="1">
    <name type="scientific">viral metagenome</name>
    <dbReference type="NCBI Taxonomy" id="1070528"/>
    <lineage>
        <taxon>unclassified sequences</taxon>
        <taxon>metagenomes</taxon>
        <taxon>organismal metagenomes</taxon>
    </lineage>
</organism>
<accession>A0A6C0HBE0</accession>
<name>A0A6C0HBE0_9ZZZZ</name>
<dbReference type="Pfam" id="PF19064">
    <property type="entry name" value="DUF5760"/>
    <property type="match status" value="1"/>
</dbReference>
<dbReference type="InterPro" id="IPR043918">
    <property type="entry name" value="DUF5760"/>
</dbReference>
<proteinExistence type="predicted"/>
<dbReference type="AlphaFoldDB" id="A0A6C0HBE0"/>